<dbReference type="PANTHER" id="PTHR16932">
    <property type="entry name" value="INTERFERON ALPHA-INDUCIBLE PROTEIN 27"/>
    <property type="match status" value="1"/>
</dbReference>
<accession>A0ABN8PX61</accession>
<dbReference type="InterPro" id="IPR009311">
    <property type="entry name" value="IFI6/IFI27-like"/>
</dbReference>
<dbReference type="Proteomes" id="UP001159405">
    <property type="component" value="Unassembled WGS sequence"/>
</dbReference>
<comment type="caution">
    <text evidence="8">The sequence shown here is derived from an EMBL/GenBank/DDBJ whole genome shotgun (WGS) entry which is preliminary data.</text>
</comment>
<evidence type="ECO:0000256" key="4">
    <source>
        <dbReference type="ARBA" id="ARBA00022989"/>
    </source>
</evidence>
<evidence type="ECO:0000256" key="2">
    <source>
        <dbReference type="ARBA" id="ARBA00007262"/>
    </source>
</evidence>
<name>A0ABN8PX61_9CNID</name>
<dbReference type="Gene3D" id="6.10.110.10">
    <property type="match status" value="1"/>
</dbReference>
<dbReference type="EMBL" id="CALNXK010000089">
    <property type="protein sequence ID" value="CAH3150544.1"/>
    <property type="molecule type" value="Genomic_DNA"/>
</dbReference>
<keyword evidence="4 6" id="KW-1133">Transmembrane helix</keyword>
<sequence>MDKKSVFCICLMLLSMYQVEVKGEDSDSDGKGWCFFEYVIGAVVFVLVVVAVPYVIGAVGFTPAGIAALSIAAYVQSVFYGAVVGPGSLFAFLQSAGVVGLGWLSKLFLGSTFGWLATYLPNMVYRLLYGEQE</sequence>
<keyword evidence="5 6" id="KW-0472">Membrane</keyword>
<evidence type="ECO:0000256" key="3">
    <source>
        <dbReference type="ARBA" id="ARBA00022692"/>
    </source>
</evidence>
<protein>
    <submittedName>
        <fullName evidence="8">Uncharacterized protein</fullName>
    </submittedName>
</protein>
<evidence type="ECO:0000256" key="5">
    <source>
        <dbReference type="ARBA" id="ARBA00023136"/>
    </source>
</evidence>
<dbReference type="PANTHER" id="PTHR16932:SF2">
    <property type="entry name" value="INTERFERON ALPHA-INDUCIBLE PROTEIN 27, MITOCHONDRIAL"/>
    <property type="match status" value="1"/>
</dbReference>
<evidence type="ECO:0000256" key="6">
    <source>
        <dbReference type="SAM" id="Phobius"/>
    </source>
</evidence>
<comment type="subcellular location">
    <subcellularLocation>
        <location evidence="1">Membrane</location>
        <topology evidence="1">Multi-pass membrane protein</topology>
    </subcellularLocation>
</comment>
<proteinExistence type="inferred from homology"/>
<evidence type="ECO:0000256" key="1">
    <source>
        <dbReference type="ARBA" id="ARBA00004141"/>
    </source>
</evidence>
<feature type="transmembrane region" description="Helical" evidence="6">
    <location>
        <begin position="78"/>
        <end position="101"/>
    </location>
</feature>
<keyword evidence="3 6" id="KW-0812">Transmembrane</keyword>
<dbReference type="Pfam" id="PF06140">
    <property type="entry name" value="Ifi-6-16"/>
    <property type="match status" value="1"/>
</dbReference>
<evidence type="ECO:0000256" key="7">
    <source>
        <dbReference type="SAM" id="SignalP"/>
    </source>
</evidence>
<keyword evidence="9" id="KW-1185">Reference proteome</keyword>
<keyword evidence="7" id="KW-0732">Signal</keyword>
<reference evidence="8 9" key="1">
    <citation type="submission" date="2022-05" db="EMBL/GenBank/DDBJ databases">
        <authorList>
            <consortium name="Genoscope - CEA"/>
            <person name="William W."/>
        </authorList>
    </citation>
    <scope>NUCLEOTIDE SEQUENCE [LARGE SCALE GENOMIC DNA]</scope>
</reference>
<evidence type="ECO:0000313" key="8">
    <source>
        <dbReference type="EMBL" id="CAH3150544.1"/>
    </source>
</evidence>
<feature type="signal peptide" evidence="7">
    <location>
        <begin position="1"/>
        <end position="23"/>
    </location>
</feature>
<organism evidence="8 9">
    <name type="scientific">Porites lobata</name>
    <dbReference type="NCBI Taxonomy" id="104759"/>
    <lineage>
        <taxon>Eukaryota</taxon>
        <taxon>Metazoa</taxon>
        <taxon>Cnidaria</taxon>
        <taxon>Anthozoa</taxon>
        <taxon>Hexacorallia</taxon>
        <taxon>Scleractinia</taxon>
        <taxon>Fungiina</taxon>
        <taxon>Poritidae</taxon>
        <taxon>Porites</taxon>
    </lineage>
</organism>
<comment type="similarity">
    <text evidence="2">Belongs to the IFI6/IFI27 family.</text>
</comment>
<gene>
    <name evidence="8" type="ORF">PLOB_00047658</name>
</gene>
<feature type="transmembrane region" description="Helical" evidence="6">
    <location>
        <begin position="107"/>
        <end position="128"/>
    </location>
</feature>
<feature type="chain" id="PRO_5045041921" evidence="7">
    <location>
        <begin position="24"/>
        <end position="133"/>
    </location>
</feature>
<dbReference type="InterPro" id="IPR038213">
    <property type="entry name" value="IFI6/IFI27-like_sf"/>
</dbReference>
<evidence type="ECO:0000313" key="9">
    <source>
        <dbReference type="Proteomes" id="UP001159405"/>
    </source>
</evidence>
<feature type="transmembrane region" description="Helical" evidence="6">
    <location>
        <begin position="39"/>
        <end position="66"/>
    </location>
</feature>